<comment type="caution">
    <text evidence="1">The sequence shown here is derived from an EMBL/GenBank/DDBJ whole genome shotgun (WGS) entry which is preliminary data.</text>
</comment>
<name>A0ABN7VK36_GIGMA</name>
<dbReference type="Proteomes" id="UP000789901">
    <property type="component" value="Unassembled WGS sequence"/>
</dbReference>
<proteinExistence type="predicted"/>
<keyword evidence="2" id="KW-1185">Reference proteome</keyword>
<reference evidence="1 2" key="1">
    <citation type="submission" date="2021-06" db="EMBL/GenBank/DDBJ databases">
        <authorList>
            <person name="Kallberg Y."/>
            <person name="Tangrot J."/>
            <person name="Rosling A."/>
        </authorList>
    </citation>
    <scope>NUCLEOTIDE SEQUENCE [LARGE SCALE GENOMIC DNA]</scope>
    <source>
        <strain evidence="1 2">120-4 pot B 10/14</strain>
    </source>
</reference>
<organism evidence="1 2">
    <name type="scientific">Gigaspora margarita</name>
    <dbReference type="NCBI Taxonomy" id="4874"/>
    <lineage>
        <taxon>Eukaryota</taxon>
        <taxon>Fungi</taxon>
        <taxon>Fungi incertae sedis</taxon>
        <taxon>Mucoromycota</taxon>
        <taxon>Glomeromycotina</taxon>
        <taxon>Glomeromycetes</taxon>
        <taxon>Diversisporales</taxon>
        <taxon>Gigasporaceae</taxon>
        <taxon>Gigaspora</taxon>
    </lineage>
</organism>
<evidence type="ECO:0000313" key="1">
    <source>
        <dbReference type="EMBL" id="CAG8780088.1"/>
    </source>
</evidence>
<sequence>ANDAFTGQGQTQDDQNTAPIGPYETFFETTGTLIGHEQTSNYSIATLPFLRTSDTFIGQGQTLDDQNTTLINSYESFFGELIGQESTQKHQNITPINTYETTSSNFETSHGYKNITTFPSFGTIDVFTGQVQTPTQNHQNNTPINIYETTTSNLGTSHTYNHIATIPSFRAIDVFNGQGQTLDDQNTAPIDPYNPFFETTGALIGHEATSNHSHIYNHIPTLPFFGTSDD</sequence>
<gene>
    <name evidence="1" type="ORF">GMARGA_LOCUS19596</name>
</gene>
<dbReference type="EMBL" id="CAJVQB010016473">
    <property type="protein sequence ID" value="CAG8780088.1"/>
    <property type="molecule type" value="Genomic_DNA"/>
</dbReference>
<accession>A0ABN7VK36</accession>
<protein>
    <submittedName>
        <fullName evidence="1">45553_t:CDS:1</fullName>
    </submittedName>
</protein>
<feature type="non-terminal residue" evidence="1">
    <location>
        <position position="1"/>
    </location>
</feature>
<evidence type="ECO:0000313" key="2">
    <source>
        <dbReference type="Proteomes" id="UP000789901"/>
    </source>
</evidence>